<dbReference type="Proteomes" id="UP000254869">
    <property type="component" value="Unassembled WGS sequence"/>
</dbReference>
<reference evidence="2 3" key="1">
    <citation type="submission" date="2018-07" db="EMBL/GenBank/DDBJ databases">
        <title>Genomic Encyclopedia of Type Strains, Phase IV (KMG-IV): sequencing the most valuable type-strain genomes for metagenomic binning, comparative biology and taxonomic classification.</title>
        <authorList>
            <person name="Goeker M."/>
        </authorList>
    </citation>
    <scope>NUCLEOTIDE SEQUENCE [LARGE SCALE GENOMIC DNA]</scope>
    <source>
        <strain evidence="2 3">DSM 44290</strain>
    </source>
</reference>
<name>A0A370I4Z7_9NOCA</name>
<evidence type="ECO:0000313" key="3">
    <source>
        <dbReference type="Proteomes" id="UP000254869"/>
    </source>
</evidence>
<sequence length="117" mass="13584">MCHAGNSRGVLQGPAKVYNGPRGQRDRHQGKLEPDCYVDVEPERRNKFNCLTAEGLAEFFETKAKAFIRITQEDQERDKAKEPAWLPDEVCGKYPKMTKKPYRNCLVREGYEEEFED</sequence>
<proteinExistence type="predicted"/>
<gene>
    <name evidence="2" type="ORF">DFR76_105104</name>
</gene>
<evidence type="ECO:0000313" key="2">
    <source>
        <dbReference type="EMBL" id="RDI65789.1"/>
    </source>
</evidence>
<dbReference type="AlphaFoldDB" id="A0A370I4Z7"/>
<dbReference type="EMBL" id="QQBC01000005">
    <property type="protein sequence ID" value="RDI65789.1"/>
    <property type="molecule type" value="Genomic_DNA"/>
</dbReference>
<accession>A0A370I4Z7</accession>
<comment type="caution">
    <text evidence="2">The sequence shown here is derived from an EMBL/GenBank/DDBJ whole genome shotgun (WGS) entry which is preliminary data.</text>
</comment>
<feature type="compositionally biased region" description="Basic and acidic residues" evidence="1">
    <location>
        <begin position="23"/>
        <end position="33"/>
    </location>
</feature>
<feature type="region of interest" description="Disordered" evidence="1">
    <location>
        <begin position="1"/>
        <end position="33"/>
    </location>
</feature>
<evidence type="ECO:0000256" key="1">
    <source>
        <dbReference type="SAM" id="MobiDB-lite"/>
    </source>
</evidence>
<keyword evidence="3" id="KW-1185">Reference proteome</keyword>
<organism evidence="2 3">
    <name type="scientific">Nocardia pseudobrasiliensis</name>
    <dbReference type="NCBI Taxonomy" id="45979"/>
    <lineage>
        <taxon>Bacteria</taxon>
        <taxon>Bacillati</taxon>
        <taxon>Actinomycetota</taxon>
        <taxon>Actinomycetes</taxon>
        <taxon>Mycobacteriales</taxon>
        <taxon>Nocardiaceae</taxon>
        <taxon>Nocardia</taxon>
    </lineage>
</organism>
<protein>
    <submittedName>
        <fullName evidence="2">Uncharacterized protein</fullName>
    </submittedName>
</protein>